<feature type="region of interest" description="Disordered" evidence="1">
    <location>
        <begin position="1"/>
        <end position="35"/>
    </location>
</feature>
<dbReference type="RefSeq" id="WP_203698462.1">
    <property type="nucleotide sequence ID" value="NZ_BAAALC010000023.1"/>
</dbReference>
<evidence type="ECO:0000256" key="1">
    <source>
        <dbReference type="SAM" id="MobiDB-lite"/>
    </source>
</evidence>
<accession>A0A8J3PAN8</accession>
<feature type="domain" description="DUF218" evidence="3">
    <location>
        <begin position="82"/>
        <end position="198"/>
    </location>
</feature>
<dbReference type="PANTHER" id="PTHR30336">
    <property type="entry name" value="INNER MEMBRANE PROTEIN, PROBABLE PERMEASE"/>
    <property type="match status" value="1"/>
</dbReference>
<keyword evidence="5" id="KW-1185">Reference proteome</keyword>
<dbReference type="Pfam" id="PF02698">
    <property type="entry name" value="DUF218"/>
    <property type="match status" value="1"/>
</dbReference>
<dbReference type="InterPro" id="IPR051599">
    <property type="entry name" value="Cell_Envelope_Assoc"/>
</dbReference>
<evidence type="ECO:0000313" key="4">
    <source>
        <dbReference type="EMBL" id="GIG10501.1"/>
    </source>
</evidence>
<sequence length="253" mass="27513">MASHLEHPENGTGGPEHTDTDTGAGTPPGPSRRPRRGWRIARRVVLLGVLAAVLALVGSVGWVRWQAAGHVYTAADVPEAPVALVLGAQVHDNGSPSGFLEARLDIARRLYETGKVRAVLVSGDHGQWTYDEPDAMRQWLIDRGVPDRKVVADHAGFDTYDSCQRAVRVFGVRQLIVITQSFHIDRAVALCREAGIDATGVGDDTARRFGSFWTKAVVREQGACVKAMLDVLTNRDPVFLGRHEPGIDDALRD</sequence>
<evidence type="ECO:0000256" key="2">
    <source>
        <dbReference type="SAM" id="Phobius"/>
    </source>
</evidence>
<name>A0A8J3PAN8_9ACTN</name>
<evidence type="ECO:0000313" key="5">
    <source>
        <dbReference type="Proteomes" id="UP000630887"/>
    </source>
</evidence>
<organism evidence="4 5">
    <name type="scientific">Catellatospora coxensis</name>
    <dbReference type="NCBI Taxonomy" id="310354"/>
    <lineage>
        <taxon>Bacteria</taxon>
        <taxon>Bacillati</taxon>
        <taxon>Actinomycetota</taxon>
        <taxon>Actinomycetes</taxon>
        <taxon>Micromonosporales</taxon>
        <taxon>Micromonosporaceae</taxon>
        <taxon>Catellatospora</taxon>
    </lineage>
</organism>
<dbReference type="PANTHER" id="PTHR30336:SF6">
    <property type="entry name" value="INTEGRAL MEMBRANE PROTEIN"/>
    <property type="match status" value="1"/>
</dbReference>
<dbReference type="CDD" id="cd06259">
    <property type="entry name" value="YdcF-like"/>
    <property type="match status" value="1"/>
</dbReference>
<feature type="transmembrane region" description="Helical" evidence="2">
    <location>
        <begin position="44"/>
        <end position="65"/>
    </location>
</feature>
<dbReference type="Proteomes" id="UP000630887">
    <property type="component" value="Unassembled WGS sequence"/>
</dbReference>
<dbReference type="InterPro" id="IPR003848">
    <property type="entry name" value="DUF218"/>
</dbReference>
<dbReference type="GO" id="GO:0005886">
    <property type="term" value="C:plasma membrane"/>
    <property type="evidence" value="ECO:0007669"/>
    <property type="project" value="TreeGrafter"/>
</dbReference>
<dbReference type="AlphaFoldDB" id="A0A8J3PAN8"/>
<protein>
    <submittedName>
        <fullName evidence="4">Membrane protein</fullName>
    </submittedName>
</protein>
<keyword evidence="2" id="KW-1133">Transmembrane helix</keyword>
<comment type="caution">
    <text evidence="4">The sequence shown here is derived from an EMBL/GenBank/DDBJ whole genome shotgun (WGS) entry which is preliminary data.</text>
</comment>
<evidence type="ECO:0000259" key="3">
    <source>
        <dbReference type="Pfam" id="PF02698"/>
    </source>
</evidence>
<keyword evidence="2" id="KW-0812">Transmembrane</keyword>
<keyword evidence="2" id="KW-0472">Membrane</keyword>
<dbReference type="EMBL" id="BONI01000090">
    <property type="protein sequence ID" value="GIG10501.1"/>
    <property type="molecule type" value="Genomic_DNA"/>
</dbReference>
<gene>
    <name evidence="4" type="ORF">Cco03nite_72010</name>
</gene>
<proteinExistence type="predicted"/>
<reference evidence="4 5" key="1">
    <citation type="submission" date="2021-01" db="EMBL/GenBank/DDBJ databases">
        <title>Whole genome shotgun sequence of Catellatospora coxensis NBRC 107359.</title>
        <authorList>
            <person name="Komaki H."/>
            <person name="Tamura T."/>
        </authorList>
    </citation>
    <scope>NUCLEOTIDE SEQUENCE [LARGE SCALE GENOMIC DNA]</scope>
    <source>
        <strain evidence="4 5">NBRC 107359</strain>
    </source>
</reference>